<dbReference type="Pfam" id="PF19263">
    <property type="entry name" value="DUF5906"/>
    <property type="match status" value="1"/>
</dbReference>
<dbReference type="Gene3D" id="3.40.50.300">
    <property type="entry name" value="P-loop containing nucleotide triphosphate hydrolases"/>
    <property type="match status" value="1"/>
</dbReference>
<dbReference type="PANTHER" id="PTHR35372">
    <property type="entry name" value="ATP BINDING PROTEIN-RELATED"/>
    <property type="match status" value="1"/>
</dbReference>
<gene>
    <name evidence="5" type="ORF">SAMN02910451_03128</name>
</gene>
<keyword evidence="6" id="KW-1185">Reference proteome</keyword>
<dbReference type="PANTHER" id="PTHR35372:SF2">
    <property type="entry name" value="SF3 HELICASE DOMAIN-CONTAINING PROTEIN"/>
    <property type="match status" value="1"/>
</dbReference>
<dbReference type="Proteomes" id="UP000183047">
    <property type="component" value="Unassembled WGS sequence"/>
</dbReference>
<evidence type="ECO:0000256" key="2">
    <source>
        <dbReference type="ARBA" id="ARBA00022801"/>
    </source>
</evidence>
<dbReference type="RefSeq" id="WP_242871884.1">
    <property type="nucleotide sequence ID" value="NZ_FMUR01000029.1"/>
</dbReference>
<dbReference type="InterPro" id="IPR045455">
    <property type="entry name" value="NrS-1_pol-like_helicase"/>
</dbReference>
<reference evidence="6" key="1">
    <citation type="submission" date="2016-10" db="EMBL/GenBank/DDBJ databases">
        <authorList>
            <person name="Varghese N."/>
            <person name="Submissions S."/>
        </authorList>
    </citation>
    <scope>NUCLEOTIDE SEQUENCE [LARGE SCALE GENOMIC DNA]</scope>
    <source>
        <strain evidence="6">XBD2006</strain>
    </source>
</reference>
<dbReference type="NCBIfam" id="TIGR01613">
    <property type="entry name" value="primase_Cterm"/>
    <property type="match status" value="1"/>
</dbReference>
<dbReference type="Pfam" id="PF08706">
    <property type="entry name" value="D5_N"/>
    <property type="match status" value="1"/>
</dbReference>
<proteinExistence type="predicted"/>
<name>A0A1G5GZF4_9FIRM</name>
<evidence type="ECO:0000256" key="1">
    <source>
        <dbReference type="ARBA" id="ARBA00022741"/>
    </source>
</evidence>
<protein>
    <submittedName>
        <fullName evidence="5">Putative DNA primase/helicase</fullName>
    </submittedName>
</protein>
<dbReference type="PROSITE" id="PS51206">
    <property type="entry name" value="SF3_HELICASE_1"/>
    <property type="match status" value="1"/>
</dbReference>
<organism evidence="5 6">
    <name type="scientific">Butyrivibrio hungatei</name>
    <dbReference type="NCBI Taxonomy" id="185008"/>
    <lineage>
        <taxon>Bacteria</taxon>
        <taxon>Bacillati</taxon>
        <taxon>Bacillota</taxon>
        <taxon>Clostridia</taxon>
        <taxon>Lachnospirales</taxon>
        <taxon>Lachnospiraceae</taxon>
        <taxon>Butyrivibrio</taxon>
    </lineage>
</organism>
<accession>A0A1G5GZF4</accession>
<dbReference type="InterPro" id="IPR014015">
    <property type="entry name" value="Helicase_SF3_DNA-vir"/>
</dbReference>
<keyword evidence="5" id="KW-0347">Helicase</keyword>
<evidence type="ECO:0000313" key="5">
    <source>
        <dbReference type="EMBL" id="SCY56973.1"/>
    </source>
</evidence>
<dbReference type="GO" id="GO:0016787">
    <property type="term" value="F:hydrolase activity"/>
    <property type="evidence" value="ECO:0007669"/>
    <property type="project" value="UniProtKB-KW"/>
</dbReference>
<dbReference type="InterPro" id="IPR051620">
    <property type="entry name" value="ORF904-like_C"/>
</dbReference>
<keyword evidence="1" id="KW-0547">Nucleotide-binding</keyword>
<dbReference type="GO" id="GO:0004386">
    <property type="term" value="F:helicase activity"/>
    <property type="evidence" value="ECO:0007669"/>
    <property type="project" value="UniProtKB-KW"/>
</dbReference>
<evidence type="ECO:0000313" key="6">
    <source>
        <dbReference type="Proteomes" id="UP000183047"/>
    </source>
</evidence>
<dbReference type="InterPro" id="IPR014818">
    <property type="entry name" value="Phage/plasmid_primase_P4_C"/>
</dbReference>
<evidence type="ECO:0000259" key="4">
    <source>
        <dbReference type="PROSITE" id="PS51206"/>
    </source>
</evidence>
<dbReference type="InterPro" id="IPR006500">
    <property type="entry name" value="Helicase_put_C_phage/plasmid"/>
</dbReference>
<dbReference type="EMBL" id="FMUR01000029">
    <property type="protein sequence ID" value="SCY56973.1"/>
    <property type="molecule type" value="Genomic_DNA"/>
</dbReference>
<dbReference type="InterPro" id="IPR027417">
    <property type="entry name" value="P-loop_NTPase"/>
</dbReference>
<sequence length="460" mass="53122">MKNEWNNLDENTKRALLDVAKQFEFTNETPSWYDNKNNKLDEVEFCTWFISKHPLKYVGGIFYDIDGIISEEKLKKEIVDALKPYVKTNIVKRAKQILDALRYESMCEIIPKHTDRIHFKNGTYFINGGFVPEKEFCSNRLPVNYNSDAIPPTRWLRFLDELLYPEDIYTLQEFMGYILIPTTKAQAMLLLIGNGGEGKSRVGFVCRNLLGNNMTICSISTLANNKFSLADQEGMLLMIDDDMKMEALTDTGVIKAVVTMEDKMNLERKGKQSYQGYLNVRIMAFGNGSLSSLYDKSDGFYRRQITIRVKEKSQNRVDDRNLSAKLSEETEGIALWCLEGLKRLIKNEFHFTISERTLQNQAELRREEDSILDFFESEGYITFDKNAIATTKELYEAYCLWGNDNLIKIRSESSFSKELRQRADKLGLKYLKNASIDNKTARGYKGICAIHTLKDIPFKN</sequence>
<keyword evidence="3" id="KW-0067">ATP-binding</keyword>
<feature type="domain" description="SF3 helicase" evidence="4">
    <location>
        <begin position="166"/>
        <end position="322"/>
    </location>
</feature>
<keyword evidence="2" id="KW-0378">Hydrolase</keyword>
<dbReference type="SUPFAM" id="SSF52540">
    <property type="entry name" value="P-loop containing nucleoside triphosphate hydrolases"/>
    <property type="match status" value="1"/>
</dbReference>
<evidence type="ECO:0000256" key="3">
    <source>
        <dbReference type="ARBA" id="ARBA00022840"/>
    </source>
</evidence>
<dbReference type="AlphaFoldDB" id="A0A1G5GZF4"/>
<dbReference type="GO" id="GO:0005524">
    <property type="term" value="F:ATP binding"/>
    <property type="evidence" value="ECO:0007669"/>
    <property type="project" value="UniProtKB-KW"/>
</dbReference>